<protein>
    <recommendedName>
        <fullName evidence="3">Microcin J25-processing protein McjB C-terminal domain-containing protein</fullName>
    </recommendedName>
</protein>
<dbReference type="EMBL" id="JASVDY010000001">
    <property type="protein sequence ID" value="MDV2467851.1"/>
    <property type="molecule type" value="Genomic_DNA"/>
</dbReference>
<gene>
    <name evidence="1" type="ORF">QR674_02515</name>
</gene>
<dbReference type="Proteomes" id="UP001278188">
    <property type="component" value="Unassembled WGS sequence"/>
</dbReference>
<organism evidence="1 2">
    <name type="scientific">Acinetobacter chinensis</name>
    <dbReference type="NCBI Taxonomy" id="2004650"/>
    <lineage>
        <taxon>Bacteria</taxon>
        <taxon>Pseudomonadati</taxon>
        <taxon>Pseudomonadota</taxon>
        <taxon>Gammaproteobacteria</taxon>
        <taxon>Moraxellales</taxon>
        <taxon>Moraxellaceae</taxon>
        <taxon>Acinetobacter</taxon>
    </lineage>
</organism>
<evidence type="ECO:0000313" key="2">
    <source>
        <dbReference type="Proteomes" id="UP001278188"/>
    </source>
</evidence>
<name>A0ABU3WBR9_9GAMM</name>
<dbReference type="RefSeq" id="WP_317081643.1">
    <property type="nucleotide sequence ID" value="NZ_JASVDY010000001.1"/>
</dbReference>
<keyword evidence="2" id="KW-1185">Reference proteome</keyword>
<reference evidence="1 2" key="1">
    <citation type="submission" date="2023-06" db="EMBL/GenBank/DDBJ databases">
        <title>Genomic Analysis of Acinetobacter Strains Recovered from South Australian Aquatic Samples provides Insights into the Circulation of Antibiotic Resistance determinants in the Environment.</title>
        <authorList>
            <person name="Tobin L."/>
            <person name="Jarocki V.M."/>
            <person name="Kenyon J."/>
            <person name="Drigo B."/>
            <person name="Donner E."/>
            <person name="Djordjevic S.P."/>
            <person name="Hamidian M."/>
        </authorList>
    </citation>
    <scope>NUCLEOTIDE SEQUENCE [LARGE SCALE GENOMIC DNA]</scope>
    <source>
        <strain evidence="1 2">SAAc652</strain>
    </source>
</reference>
<comment type="caution">
    <text evidence="1">The sequence shown here is derived from an EMBL/GenBank/DDBJ whole genome shotgun (WGS) entry which is preliminary data.</text>
</comment>
<sequence>MQVIKIEKDVLEFLRGFSRIDKDNFQFELLSLFPIACCEYSSMMLARFLIEKKCYNITDVLMIKGQSISDVYQLHLWLKVNGVVVDITVGQFNEAEKPIIIDEHGSWHNKFFYELDAYTLVIDFKNYVDEFDQPILENDYLMVVQQIHQNSTTL</sequence>
<evidence type="ECO:0008006" key="3">
    <source>
        <dbReference type="Google" id="ProtNLM"/>
    </source>
</evidence>
<accession>A0ABU3WBR9</accession>
<evidence type="ECO:0000313" key="1">
    <source>
        <dbReference type="EMBL" id="MDV2467851.1"/>
    </source>
</evidence>
<proteinExistence type="predicted"/>